<proteinExistence type="predicted"/>
<organism evidence="2">
    <name type="scientific">Caenorhabditis brenneri</name>
    <name type="common">Nematode worm</name>
    <dbReference type="NCBI Taxonomy" id="135651"/>
    <lineage>
        <taxon>Eukaryota</taxon>
        <taxon>Metazoa</taxon>
        <taxon>Ecdysozoa</taxon>
        <taxon>Nematoda</taxon>
        <taxon>Chromadorea</taxon>
        <taxon>Rhabditida</taxon>
        <taxon>Rhabditina</taxon>
        <taxon>Rhabditomorpha</taxon>
        <taxon>Rhabditoidea</taxon>
        <taxon>Rhabditidae</taxon>
        <taxon>Peloderinae</taxon>
        <taxon>Caenorhabditis</taxon>
    </lineage>
</organism>
<evidence type="ECO:0000313" key="2">
    <source>
        <dbReference type="Proteomes" id="UP000008068"/>
    </source>
</evidence>
<sequence>MVLREFFFKISKISLF</sequence>
<gene>
    <name evidence="1" type="ORF">CAEBREN_29247</name>
</gene>
<dbReference type="EMBL" id="GL379873">
    <property type="protein sequence ID" value="EGT58907.1"/>
    <property type="molecule type" value="Genomic_DNA"/>
</dbReference>
<dbReference type="Proteomes" id="UP000008068">
    <property type="component" value="Unassembled WGS sequence"/>
</dbReference>
<name>G0NEF0_CAEBE</name>
<dbReference type="AlphaFoldDB" id="G0NEF0"/>
<evidence type="ECO:0000313" key="1">
    <source>
        <dbReference type="EMBL" id="EGT58907.1"/>
    </source>
</evidence>
<protein>
    <submittedName>
        <fullName evidence="1">Uncharacterized protein</fullName>
    </submittedName>
</protein>
<keyword evidence="2" id="KW-1185">Reference proteome</keyword>
<reference evidence="2" key="1">
    <citation type="submission" date="2011-07" db="EMBL/GenBank/DDBJ databases">
        <authorList>
            <consortium name="Caenorhabditis brenneri Sequencing and Analysis Consortium"/>
            <person name="Wilson R.K."/>
        </authorList>
    </citation>
    <scope>NUCLEOTIDE SEQUENCE [LARGE SCALE GENOMIC DNA]</scope>
    <source>
        <strain evidence="2">PB2801</strain>
    </source>
</reference>
<accession>G0NEF0</accession>
<dbReference type="InParanoid" id="G0NEF0"/>